<accession>A0A2N5GMH5</accession>
<feature type="transmembrane region" description="Helical" evidence="6">
    <location>
        <begin position="254"/>
        <end position="271"/>
    </location>
</feature>
<reference evidence="7 9" key="1">
    <citation type="submission" date="2017-11" db="EMBL/GenBank/DDBJ databases">
        <title>Comparitive Functional Genomics of Dry Heat Resistant strains isolated from the Viking Spacecraft.</title>
        <authorList>
            <person name="Seuylemezian A."/>
            <person name="Cooper K."/>
            <person name="Vaishampayan P."/>
        </authorList>
    </citation>
    <scope>NUCLEOTIDE SEQUENCE [LARGE SCALE GENOMIC DNA]</scope>
    <source>
        <strain evidence="7 9">M4.6</strain>
    </source>
</reference>
<keyword evidence="5 6" id="KW-0472">Membrane</keyword>
<evidence type="ECO:0000256" key="2">
    <source>
        <dbReference type="ARBA" id="ARBA00022475"/>
    </source>
</evidence>
<keyword evidence="10" id="KW-1185">Reference proteome</keyword>
<dbReference type="EMBL" id="PGVD01000050">
    <property type="protein sequence ID" value="PLR94055.1"/>
    <property type="molecule type" value="Genomic_DNA"/>
</dbReference>
<evidence type="ECO:0000256" key="3">
    <source>
        <dbReference type="ARBA" id="ARBA00022692"/>
    </source>
</evidence>
<evidence type="ECO:0000313" key="7">
    <source>
        <dbReference type="EMBL" id="PLR83137.1"/>
    </source>
</evidence>
<dbReference type="Proteomes" id="UP000234951">
    <property type="component" value="Unassembled WGS sequence"/>
</dbReference>
<feature type="transmembrane region" description="Helical" evidence="6">
    <location>
        <begin position="118"/>
        <end position="138"/>
    </location>
</feature>
<proteinExistence type="predicted"/>
<feature type="transmembrane region" description="Helical" evidence="6">
    <location>
        <begin position="332"/>
        <end position="354"/>
    </location>
</feature>
<dbReference type="AlphaFoldDB" id="A0A2N5GMH5"/>
<evidence type="ECO:0000313" key="8">
    <source>
        <dbReference type="EMBL" id="PLR94055.1"/>
    </source>
</evidence>
<feature type="transmembrane region" description="Helical" evidence="6">
    <location>
        <begin position="41"/>
        <end position="62"/>
    </location>
</feature>
<feature type="transmembrane region" description="Helical" evidence="6">
    <location>
        <begin position="12"/>
        <end position="35"/>
    </location>
</feature>
<dbReference type="EMBL" id="PGVA01000023">
    <property type="protein sequence ID" value="PLR83137.1"/>
    <property type="molecule type" value="Genomic_DNA"/>
</dbReference>
<dbReference type="InterPro" id="IPR002797">
    <property type="entry name" value="Polysacc_synth"/>
</dbReference>
<dbReference type="PANTHER" id="PTHR30250">
    <property type="entry name" value="PST FAMILY PREDICTED COLANIC ACID TRANSPORTER"/>
    <property type="match status" value="1"/>
</dbReference>
<dbReference type="InterPro" id="IPR050833">
    <property type="entry name" value="Poly_Biosynth_Transport"/>
</dbReference>
<feature type="transmembrane region" description="Helical" evidence="6">
    <location>
        <begin position="292"/>
        <end position="312"/>
    </location>
</feature>
<comment type="subcellular location">
    <subcellularLocation>
        <location evidence="1">Cell membrane</location>
        <topology evidence="1">Multi-pass membrane protein</topology>
    </subcellularLocation>
</comment>
<feature type="transmembrane region" description="Helical" evidence="6">
    <location>
        <begin position="361"/>
        <end position="382"/>
    </location>
</feature>
<keyword evidence="3 6" id="KW-0812">Transmembrane</keyword>
<name>A0A2N5GMH5_9BACI</name>
<sequence length="420" mass="47862">MSTKKRLITNFLSLASVQGLNFILPLITLPYLLLVLGPAKFGLISFAQALIQYFMIFTDYGFNLVATKEIALNRENNKKVSVIFSSVMVVKIVLLLLCLLVLFILVQFVPKFQSDGIIYYYTFGMVIGNVLFPVWFFQGMEHMKVISILNILSKTIFTISIFVFVKDSSQFLYVPIFNSLGYMMIGLIGFYMVLFRYKIRFAWPSKAEILFQLKEGRDIFISTIMTSLYTTSNTFILGFFASNTVVGYFSSAERVIRALTSVVAPLVQTVYPFLSKALHESQQRGLWILNRLFYLVTFSMGTLSIIIGLFANDLVNLFLGPEYAASVPLMQILSPLPLIIGWANIFSTLTMVTFDYKKQLSFVYIAASTLSVLLMFILIPTFREYGTAWIALITEIVATLLMAVFLWRKGIKVWKWQKQT</sequence>
<dbReference type="CDD" id="cd13128">
    <property type="entry name" value="MATE_Wzx_like"/>
    <property type="match status" value="1"/>
</dbReference>
<reference evidence="8 10" key="2">
    <citation type="submission" date="2017-12" db="EMBL/GenBank/DDBJ databases">
        <title>Comparative Functional Genomics of Dry Heat Resistant strains isolated from the Viking Spacecraft.</title>
        <authorList>
            <person name="Seuylemezian A."/>
            <person name="Cooper K."/>
            <person name="Vaishampayan P."/>
        </authorList>
    </citation>
    <scope>NUCLEOTIDE SEQUENCE [LARGE SCALE GENOMIC DNA]</scope>
    <source>
        <strain evidence="8 10">ATCC 29669</strain>
    </source>
</reference>
<feature type="transmembrane region" description="Helical" evidence="6">
    <location>
        <begin position="145"/>
        <end position="165"/>
    </location>
</feature>
<feature type="transmembrane region" description="Helical" evidence="6">
    <location>
        <begin position="171"/>
        <end position="197"/>
    </location>
</feature>
<keyword evidence="2" id="KW-1003">Cell membrane</keyword>
<evidence type="ECO:0000256" key="6">
    <source>
        <dbReference type="SAM" id="Phobius"/>
    </source>
</evidence>
<organism evidence="7 9">
    <name type="scientific">Bacillus canaveralius</name>
    <dbReference type="NCBI Taxonomy" id="1403243"/>
    <lineage>
        <taxon>Bacteria</taxon>
        <taxon>Bacillati</taxon>
        <taxon>Bacillota</taxon>
        <taxon>Bacilli</taxon>
        <taxon>Bacillales</taxon>
        <taxon>Bacillaceae</taxon>
        <taxon>Bacillus</taxon>
    </lineage>
</organism>
<evidence type="ECO:0000256" key="5">
    <source>
        <dbReference type="ARBA" id="ARBA00023136"/>
    </source>
</evidence>
<evidence type="ECO:0000256" key="1">
    <source>
        <dbReference type="ARBA" id="ARBA00004651"/>
    </source>
</evidence>
<comment type="caution">
    <text evidence="7">The sequence shown here is derived from an EMBL/GenBank/DDBJ whole genome shotgun (WGS) entry which is preliminary data.</text>
</comment>
<evidence type="ECO:0000313" key="10">
    <source>
        <dbReference type="Proteomes" id="UP000235114"/>
    </source>
</evidence>
<feature type="transmembrane region" description="Helical" evidence="6">
    <location>
        <begin position="218"/>
        <end position="242"/>
    </location>
</feature>
<evidence type="ECO:0000313" key="9">
    <source>
        <dbReference type="Proteomes" id="UP000234951"/>
    </source>
</evidence>
<dbReference type="PANTHER" id="PTHR30250:SF11">
    <property type="entry name" value="O-ANTIGEN TRANSPORTER-RELATED"/>
    <property type="match status" value="1"/>
</dbReference>
<dbReference type="Proteomes" id="UP000235114">
    <property type="component" value="Unassembled WGS sequence"/>
</dbReference>
<dbReference type="RefSeq" id="WP_101577159.1">
    <property type="nucleotide sequence ID" value="NZ_PGVA01000023.1"/>
</dbReference>
<dbReference type="Pfam" id="PF01943">
    <property type="entry name" value="Polysacc_synt"/>
    <property type="match status" value="1"/>
</dbReference>
<dbReference type="GO" id="GO:0005886">
    <property type="term" value="C:plasma membrane"/>
    <property type="evidence" value="ECO:0007669"/>
    <property type="project" value="UniProtKB-SubCell"/>
</dbReference>
<feature type="transmembrane region" description="Helical" evidence="6">
    <location>
        <begin position="388"/>
        <end position="407"/>
    </location>
</feature>
<gene>
    <name evidence="7" type="ORF">CU635_09645</name>
    <name evidence="8" type="ORF">CVD25_16570</name>
</gene>
<keyword evidence="4 6" id="KW-1133">Transmembrane helix</keyword>
<evidence type="ECO:0000256" key="4">
    <source>
        <dbReference type="ARBA" id="ARBA00022989"/>
    </source>
</evidence>
<dbReference type="OrthoDB" id="9815702at2"/>
<protein>
    <submittedName>
        <fullName evidence="7">Flippase</fullName>
    </submittedName>
</protein>
<feature type="transmembrane region" description="Helical" evidence="6">
    <location>
        <begin position="82"/>
        <end position="106"/>
    </location>
</feature>